<gene>
    <name evidence="1" type="ORF">OG835_38885</name>
</gene>
<reference evidence="1" key="1">
    <citation type="submission" date="2022-10" db="EMBL/GenBank/DDBJ databases">
        <title>The complete genomes of actinobacterial strains from the NBC collection.</title>
        <authorList>
            <person name="Joergensen T.S."/>
            <person name="Alvarez Arevalo M."/>
            <person name="Sterndorff E.B."/>
            <person name="Faurdal D."/>
            <person name="Vuksanovic O."/>
            <person name="Mourched A.-S."/>
            <person name="Charusanti P."/>
            <person name="Shaw S."/>
            <person name="Blin K."/>
            <person name="Weber T."/>
        </authorList>
    </citation>
    <scope>NUCLEOTIDE SEQUENCE</scope>
    <source>
        <strain evidence="1">NBC 01771</strain>
    </source>
</reference>
<name>A0ACD4ZWJ6_9ACTN</name>
<accession>A0ACD4ZWJ6</accession>
<keyword evidence="2" id="KW-1185">Reference proteome</keyword>
<dbReference type="Proteomes" id="UP001348369">
    <property type="component" value="Chromosome"/>
</dbReference>
<organism evidence="1 2">
    <name type="scientific">Streptomyces scopuliridis</name>
    <dbReference type="NCBI Taxonomy" id="452529"/>
    <lineage>
        <taxon>Bacteria</taxon>
        <taxon>Bacillati</taxon>
        <taxon>Actinomycetota</taxon>
        <taxon>Actinomycetes</taxon>
        <taxon>Kitasatosporales</taxon>
        <taxon>Streptomycetaceae</taxon>
        <taxon>Streptomyces</taxon>
    </lineage>
</organism>
<evidence type="ECO:0000313" key="2">
    <source>
        <dbReference type="Proteomes" id="UP001348369"/>
    </source>
</evidence>
<proteinExistence type="predicted"/>
<sequence>MAWSAGSGGRGVRGRRSPSADRRQTPARRRLKFNALLTNAVIFHNALDIAEIVRRLLEEGWEIGPEDLAHISPYLTEHIKRFGEYSTHELGIRPVSTSPSSATRTCEPRASARRPDRPLRESHGPPCPTPHRRPACASTARRVRTSTRPESATTFSASTPPGTRAPARR</sequence>
<evidence type="ECO:0000313" key="1">
    <source>
        <dbReference type="EMBL" id="WSC02387.1"/>
    </source>
</evidence>
<dbReference type="EMBL" id="CP109109">
    <property type="protein sequence ID" value="WSC02387.1"/>
    <property type="molecule type" value="Genomic_DNA"/>
</dbReference>
<protein>
    <submittedName>
        <fullName evidence="1">Transposase</fullName>
    </submittedName>
</protein>